<sequence length="140" mass="15845">MQKLIVDPWTRSRLITIRMELVGHRCRTTESEASEASEASRSDHTKRGGGGDAPLFGERRLPTMECATSPVVVFFFFFFSRLLFLRHDVFCATLLLESAYRPTLESQSNNTVCLLLQDANGHHSFGALPFFFFASLINPR</sequence>
<dbReference type="AlphaFoldDB" id="A0AAV8RFE6"/>
<dbReference type="Proteomes" id="UP001222027">
    <property type="component" value="Unassembled WGS sequence"/>
</dbReference>
<evidence type="ECO:0000256" key="1">
    <source>
        <dbReference type="SAM" id="MobiDB-lite"/>
    </source>
</evidence>
<keyword evidence="3" id="KW-1185">Reference proteome</keyword>
<organism evidence="2 3">
    <name type="scientific">Ensete ventricosum</name>
    <name type="common">Abyssinian banana</name>
    <name type="synonym">Musa ensete</name>
    <dbReference type="NCBI Taxonomy" id="4639"/>
    <lineage>
        <taxon>Eukaryota</taxon>
        <taxon>Viridiplantae</taxon>
        <taxon>Streptophyta</taxon>
        <taxon>Embryophyta</taxon>
        <taxon>Tracheophyta</taxon>
        <taxon>Spermatophyta</taxon>
        <taxon>Magnoliopsida</taxon>
        <taxon>Liliopsida</taxon>
        <taxon>Zingiberales</taxon>
        <taxon>Musaceae</taxon>
        <taxon>Ensete</taxon>
    </lineage>
</organism>
<proteinExistence type="predicted"/>
<evidence type="ECO:0000313" key="2">
    <source>
        <dbReference type="EMBL" id="KAJ8494266.1"/>
    </source>
</evidence>
<evidence type="ECO:0000313" key="3">
    <source>
        <dbReference type="Proteomes" id="UP001222027"/>
    </source>
</evidence>
<accession>A0AAV8RFE6</accession>
<gene>
    <name evidence="2" type="ORF">OPV22_015987</name>
</gene>
<name>A0AAV8RFE6_ENSVE</name>
<reference evidence="2 3" key="1">
    <citation type="submission" date="2022-12" db="EMBL/GenBank/DDBJ databases">
        <title>Chromosome-scale assembly of the Ensete ventricosum genome.</title>
        <authorList>
            <person name="Dussert Y."/>
            <person name="Stocks J."/>
            <person name="Wendawek A."/>
            <person name="Woldeyes F."/>
            <person name="Nichols R.A."/>
            <person name="Borrell J.S."/>
        </authorList>
    </citation>
    <scope>NUCLEOTIDE SEQUENCE [LARGE SCALE GENOMIC DNA]</scope>
    <source>
        <strain evidence="3">cv. Maze</strain>
        <tissue evidence="2">Seeds</tissue>
    </source>
</reference>
<dbReference type="EMBL" id="JAQQAF010000004">
    <property type="protein sequence ID" value="KAJ8494266.1"/>
    <property type="molecule type" value="Genomic_DNA"/>
</dbReference>
<protein>
    <submittedName>
        <fullName evidence="2">Uncharacterized protein</fullName>
    </submittedName>
</protein>
<comment type="caution">
    <text evidence="2">The sequence shown here is derived from an EMBL/GenBank/DDBJ whole genome shotgun (WGS) entry which is preliminary data.</text>
</comment>
<feature type="region of interest" description="Disordered" evidence="1">
    <location>
        <begin position="28"/>
        <end position="54"/>
    </location>
</feature>